<proteinExistence type="predicted"/>
<evidence type="ECO:0000313" key="2">
    <source>
        <dbReference type="EMBL" id="GAA0468277.1"/>
    </source>
</evidence>
<gene>
    <name evidence="2" type="ORF">GCM10009096_06440</name>
</gene>
<comment type="caution">
    <text evidence="2">The sequence shown here is derived from an EMBL/GenBank/DDBJ whole genome shotgun (WGS) entry which is preliminary data.</text>
</comment>
<dbReference type="Pfam" id="PF09945">
    <property type="entry name" value="DUF2177"/>
    <property type="match status" value="1"/>
</dbReference>
<dbReference type="Proteomes" id="UP001500713">
    <property type="component" value="Unassembled WGS sequence"/>
</dbReference>
<feature type="transmembrane region" description="Helical" evidence="1">
    <location>
        <begin position="106"/>
        <end position="130"/>
    </location>
</feature>
<keyword evidence="3" id="KW-1185">Reference proteome</keyword>
<feature type="transmembrane region" description="Helical" evidence="1">
    <location>
        <begin position="46"/>
        <end position="64"/>
    </location>
</feature>
<reference evidence="3" key="1">
    <citation type="journal article" date="2019" name="Int. J. Syst. Evol. Microbiol.">
        <title>The Global Catalogue of Microorganisms (GCM) 10K type strain sequencing project: providing services to taxonomists for standard genome sequencing and annotation.</title>
        <authorList>
            <consortium name="The Broad Institute Genomics Platform"/>
            <consortium name="The Broad Institute Genome Sequencing Center for Infectious Disease"/>
            <person name="Wu L."/>
            <person name="Ma J."/>
        </authorList>
    </citation>
    <scope>NUCLEOTIDE SEQUENCE [LARGE SCALE GENOMIC DNA]</scope>
    <source>
        <strain evidence="3">JCM 14162</strain>
    </source>
</reference>
<dbReference type="EMBL" id="BAAAEM010000002">
    <property type="protein sequence ID" value="GAA0468277.1"/>
    <property type="molecule type" value="Genomic_DNA"/>
</dbReference>
<organism evidence="2 3">
    <name type="scientific">Parasphingorhabdus litoris</name>
    <dbReference type="NCBI Taxonomy" id="394733"/>
    <lineage>
        <taxon>Bacteria</taxon>
        <taxon>Pseudomonadati</taxon>
        <taxon>Pseudomonadota</taxon>
        <taxon>Alphaproteobacteria</taxon>
        <taxon>Sphingomonadales</taxon>
        <taxon>Sphingomonadaceae</taxon>
        <taxon>Parasphingorhabdus</taxon>
    </lineage>
</organism>
<name>A0ABP3K045_9SPHN</name>
<feature type="transmembrane region" description="Helical" evidence="1">
    <location>
        <begin position="76"/>
        <end position="94"/>
    </location>
</feature>
<evidence type="ECO:0000256" key="1">
    <source>
        <dbReference type="SAM" id="Phobius"/>
    </source>
</evidence>
<keyword evidence="1" id="KW-1133">Transmembrane helix</keyword>
<protein>
    <submittedName>
        <fullName evidence="2">DUF2177 family protein</fullName>
    </submittedName>
</protein>
<evidence type="ECO:0000313" key="3">
    <source>
        <dbReference type="Proteomes" id="UP001500713"/>
    </source>
</evidence>
<accession>A0ABP3K045</accession>
<feature type="transmembrane region" description="Helical" evidence="1">
    <location>
        <begin position="6"/>
        <end position="25"/>
    </location>
</feature>
<dbReference type="RefSeq" id="WP_229953838.1">
    <property type="nucleotide sequence ID" value="NZ_BAAAEM010000002.1"/>
</dbReference>
<dbReference type="InterPro" id="IPR018687">
    <property type="entry name" value="DUF2177_membr"/>
</dbReference>
<keyword evidence="1" id="KW-0812">Transmembrane</keyword>
<keyword evidence="1" id="KW-0472">Membrane</keyword>
<sequence length="135" mass="14849">MTQFVIAYIIAAIIFGILDFLWLSNMANSLYRPVIGEIMADEFRKAPALAFYLIYLFGIIWFGVKPALANGQWTTALLNGALFGGIAYATYDLTSQAVLKVWSTKITLYDIAWGTFATGATAALTAYLVLKFVKA</sequence>